<keyword evidence="2" id="KW-0808">Transferase</keyword>
<dbReference type="InterPro" id="IPR015421">
    <property type="entry name" value="PyrdxlP-dep_Trfase_major"/>
</dbReference>
<dbReference type="PANTHER" id="PTHR11986">
    <property type="entry name" value="AMINOTRANSFERASE CLASS III"/>
    <property type="match status" value="1"/>
</dbReference>
<name>A0A7V8FFM8_STEMA</name>
<dbReference type="FunFam" id="3.40.640.10:FF:000004">
    <property type="entry name" value="Acetylornithine aminotransferase"/>
    <property type="match status" value="1"/>
</dbReference>
<dbReference type="PANTHER" id="PTHR11986:SF113">
    <property type="entry name" value="SUCCINYLORNITHINE TRANSAMINASE"/>
    <property type="match status" value="1"/>
</dbReference>
<evidence type="ECO:0000256" key="3">
    <source>
        <dbReference type="ARBA" id="ARBA00022898"/>
    </source>
</evidence>
<dbReference type="InterPro" id="IPR015424">
    <property type="entry name" value="PyrdxlP-dep_Trfase"/>
</dbReference>
<dbReference type="InterPro" id="IPR005814">
    <property type="entry name" value="Aminotrans_3"/>
</dbReference>
<dbReference type="GO" id="GO:0030170">
    <property type="term" value="F:pyridoxal phosphate binding"/>
    <property type="evidence" value="ECO:0007669"/>
    <property type="project" value="InterPro"/>
</dbReference>
<evidence type="ECO:0000256" key="1">
    <source>
        <dbReference type="ARBA" id="ARBA00001933"/>
    </source>
</evidence>
<dbReference type="InterPro" id="IPR050103">
    <property type="entry name" value="Class-III_PLP-dep_AT"/>
</dbReference>
<accession>A0A7V8FFM8</accession>
<dbReference type="EMBL" id="WNDS01000003">
    <property type="protein sequence ID" value="KAF1014647.1"/>
    <property type="molecule type" value="Genomic_DNA"/>
</dbReference>
<dbReference type="InterPro" id="IPR049704">
    <property type="entry name" value="Aminotrans_3_PPA_site"/>
</dbReference>
<sequence length="291" mass="30778">MRKWASSHGRAADKRVIVTFRGSFHGRTMGALTATAQPKYQAGYEPLPGGFRYIDFNDETQLETAMAAGDVAAVMLEPIQGEGGVMPAKSGFLQRVRELCDRHDALLVLDEIQTGMGRTGTLFAHWQDGVVPDIVTLAKALGGGFPIGAMLAGPKVAEVMQFGAHGTSFGGNPLAAAVARVALRKLTSSEIASNVSRQSRALHEGFDRLNAEFNIFSQVRGRGLMLGAVLSPAFAGQAGAILDHAAAQGLLSLQAGPDVLRFVPSLNITDEEVAEGLKRLRAAIVAFIAAR</sequence>
<evidence type="ECO:0000256" key="2">
    <source>
        <dbReference type="ARBA" id="ARBA00022576"/>
    </source>
</evidence>
<dbReference type="SUPFAM" id="SSF53383">
    <property type="entry name" value="PLP-dependent transferases"/>
    <property type="match status" value="1"/>
</dbReference>
<dbReference type="Pfam" id="PF00202">
    <property type="entry name" value="Aminotran_3"/>
    <property type="match status" value="1"/>
</dbReference>
<keyword evidence="3" id="KW-0663">Pyridoxal phosphate</keyword>
<comment type="caution">
    <text evidence="4">The sequence shown here is derived from an EMBL/GenBank/DDBJ whole genome shotgun (WGS) entry which is preliminary data.</text>
</comment>
<evidence type="ECO:0000313" key="4">
    <source>
        <dbReference type="EMBL" id="KAF1014647.1"/>
    </source>
</evidence>
<reference evidence="5" key="1">
    <citation type="journal article" date="2020" name="MBio">
        <title>Horizontal gene transfer to a defensive symbiont with a reduced genome amongst a multipartite beetle microbiome.</title>
        <authorList>
            <person name="Waterworth S.C."/>
            <person name="Florez L.V."/>
            <person name="Rees E.R."/>
            <person name="Hertweck C."/>
            <person name="Kaltenpoth M."/>
            <person name="Kwan J.C."/>
        </authorList>
    </citation>
    <scope>NUCLEOTIDE SEQUENCE [LARGE SCALE GENOMIC DNA]</scope>
</reference>
<dbReference type="InterPro" id="IPR015422">
    <property type="entry name" value="PyrdxlP-dep_Trfase_small"/>
</dbReference>
<comment type="cofactor">
    <cofactor evidence="1">
        <name>pyridoxal 5'-phosphate</name>
        <dbReference type="ChEBI" id="CHEBI:597326"/>
    </cofactor>
</comment>
<protein>
    <submittedName>
        <fullName evidence="4">Succinylornithine transaminase</fullName>
    </submittedName>
</protein>
<gene>
    <name evidence="4" type="primary">astC</name>
    <name evidence="4" type="ORF">GAK31_02134</name>
</gene>
<keyword evidence="2" id="KW-0032">Aminotransferase</keyword>
<dbReference type="Gene3D" id="3.90.1150.10">
    <property type="entry name" value="Aspartate Aminotransferase, domain 1"/>
    <property type="match status" value="1"/>
</dbReference>
<dbReference type="AlphaFoldDB" id="A0A7V8FFM8"/>
<dbReference type="CDD" id="cd00610">
    <property type="entry name" value="OAT_like"/>
    <property type="match status" value="1"/>
</dbReference>
<proteinExistence type="predicted"/>
<evidence type="ECO:0000313" key="5">
    <source>
        <dbReference type="Proteomes" id="UP000487117"/>
    </source>
</evidence>
<dbReference type="PROSITE" id="PS00600">
    <property type="entry name" value="AA_TRANSFER_CLASS_3"/>
    <property type="match status" value="1"/>
</dbReference>
<dbReference type="Gene3D" id="3.40.640.10">
    <property type="entry name" value="Type I PLP-dependent aspartate aminotransferase-like (Major domain)"/>
    <property type="match status" value="1"/>
</dbReference>
<organism evidence="4 5">
    <name type="scientific">Stenotrophomonas maltophilia</name>
    <name type="common">Pseudomonas maltophilia</name>
    <name type="synonym">Xanthomonas maltophilia</name>
    <dbReference type="NCBI Taxonomy" id="40324"/>
    <lineage>
        <taxon>Bacteria</taxon>
        <taxon>Pseudomonadati</taxon>
        <taxon>Pseudomonadota</taxon>
        <taxon>Gammaproteobacteria</taxon>
        <taxon>Lysobacterales</taxon>
        <taxon>Lysobacteraceae</taxon>
        <taxon>Stenotrophomonas</taxon>
        <taxon>Stenotrophomonas maltophilia group</taxon>
    </lineage>
</organism>
<dbReference type="Proteomes" id="UP000487117">
    <property type="component" value="Unassembled WGS sequence"/>
</dbReference>
<dbReference type="GO" id="GO:0008483">
    <property type="term" value="F:transaminase activity"/>
    <property type="evidence" value="ECO:0007669"/>
    <property type="project" value="UniProtKB-KW"/>
</dbReference>
<dbReference type="GO" id="GO:0042802">
    <property type="term" value="F:identical protein binding"/>
    <property type="evidence" value="ECO:0007669"/>
    <property type="project" value="TreeGrafter"/>
</dbReference>